<dbReference type="AlphaFoldDB" id="A0A0F9NRK4"/>
<proteinExistence type="predicted"/>
<reference evidence="1" key="1">
    <citation type="journal article" date="2015" name="Nature">
        <title>Complex archaea that bridge the gap between prokaryotes and eukaryotes.</title>
        <authorList>
            <person name="Spang A."/>
            <person name="Saw J.H."/>
            <person name="Jorgensen S.L."/>
            <person name="Zaremba-Niedzwiedzka K."/>
            <person name="Martijn J."/>
            <person name="Lind A.E."/>
            <person name="van Eijk R."/>
            <person name="Schleper C."/>
            <person name="Guy L."/>
            <person name="Ettema T.J."/>
        </authorList>
    </citation>
    <scope>NUCLEOTIDE SEQUENCE</scope>
</reference>
<evidence type="ECO:0000313" key="1">
    <source>
        <dbReference type="EMBL" id="KKM91470.1"/>
    </source>
</evidence>
<accession>A0A0F9NRK4</accession>
<organism evidence="1">
    <name type="scientific">marine sediment metagenome</name>
    <dbReference type="NCBI Taxonomy" id="412755"/>
    <lineage>
        <taxon>unclassified sequences</taxon>
        <taxon>metagenomes</taxon>
        <taxon>ecological metagenomes</taxon>
    </lineage>
</organism>
<sequence>MGEVEMITDARGPVYDYENQAWIQGGKYVVCDHMDDCPCYGKAHAGELGRITRCPVCNGVYAGDCSSGDYLKHVQEHRNCDFDD</sequence>
<name>A0A0F9NRK4_9ZZZZ</name>
<protein>
    <submittedName>
        <fullName evidence="1">Uncharacterized protein</fullName>
    </submittedName>
</protein>
<gene>
    <name evidence="1" type="ORF">LCGC14_1228090</name>
</gene>
<comment type="caution">
    <text evidence="1">The sequence shown here is derived from an EMBL/GenBank/DDBJ whole genome shotgun (WGS) entry which is preliminary data.</text>
</comment>
<dbReference type="EMBL" id="LAZR01006526">
    <property type="protein sequence ID" value="KKM91470.1"/>
    <property type="molecule type" value="Genomic_DNA"/>
</dbReference>